<evidence type="ECO:0000256" key="9">
    <source>
        <dbReference type="PROSITE-ProRule" id="PRU00339"/>
    </source>
</evidence>
<evidence type="ECO:0000313" key="14">
    <source>
        <dbReference type="Proteomes" id="UP000295313"/>
    </source>
</evidence>
<dbReference type="InterPro" id="IPR019734">
    <property type="entry name" value="TPR_rpt"/>
</dbReference>
<dbReference type="GO" id="GO:0046983">
    <property type="term" value="F:protein dimerization activity"/>
    <property type="evidence" value="ECO:0007669"/>
    <property type="project" value="InterPro"/>
</dbReference>
<evidence type="ECO:0000256" key="2">
    <source>
        <dbReference type="ARBA" id="ARBA00012438"/>
    </source>
</evidence>
<dbReference type="Gene3D" id="1.20.5.1930">
    <property type="match status" value="1"/>
</dbReference>
<keyword evidence="10" id="KW-0175">Coiled coil</keyword>
<keyword evidence="5" id="KW-0547">Nucleotide-binding</keyword>
<name>A0A4R8IIJ2_9FLAO</name>
<evidence type="ECO:0000256" key="7">
    <source>
        <dbReference type="ARBA" id="ARBA00022840"/>
    </source>
</evidence>
<keyword evidence="4" id="KW-0808">Transferase</keyword>
<keyword evidence="11" id="KW-0472">Membrane</keyword>
<dbReference type="InterPro" id="IPR011712">
    <property type="entry name" value="Sig_transdc_His_kin_sub3_dim/P"/>
</dbReference>
<dbReference type="EMBL" id="SOEO01000001">
    <property type="protein sequence ID" value="TDX86763.1"/>
    <property type="molecule type" value="Genomic_DNA"/>
</dbReference>
<sequence length="583" mass="67391">MIKLLLFFSTFTFINVFSQSKKQIDSISNLPMTYIQTNLKTVIPQLRKNALDAKKSRNLKAEAKTYASLSLAFYYNGDYDENIKYSLKSIEIFEKLNDLENVSSVYGEMGFRLKATNIRDAEKYMMKGLKIAEKANFTKPLLSIYNNYGVIKNNLNQKDSALIYFHKGLEIKTKSNDSVGIPYSLNNIGEAYLQQKKFDLAKQYFDKAMAQRVALKDDYGIADNFAYNGDLFLAMKNYPLAIQNFEKSVKLAEKYKITNLLRHDYGMLSQAYELNQNLPKALEYFKKSQALKDQIINKETYDKMAELQMKFDTVQKEKEILKQKNQEKKRLNTIKILSILFVSLIIISFLIYRTLFLKNKQQKQEYELTTAISKIETQNKLQEQRLSISRDLHDNIGAQLTFIISSVETLKQAFNIKDEKINSKLSSISTFTKDTITELRDTIWAMNHSEIDFNEIRSRILNFVEKAQKSNDFINIIFERENALDSLKFTSVEGMNIYRITQEAVNNAMKYSEAKNINLTAKTIDNQIEIKITDDGKGFDTEEIELGNGIRNMQKRASELNADFEINSEKGNGTQIILRIPKV</sequence>
<evidence type="ECO:0000256" key="3">
    <source>
        <dbReference type="ARBA" id="ARBA00022553"/>
    </source>
</evidence>
<accession>A0A4R8IIJ2</accession>
<dbReference type="InterPro" id="IPR003594">
    <property type="entry name" value="HATPase_dom"/>
</dbReference>
<dbReference type="SUPFAM" id="SSF55874">
    <property type="entry name" value="ATPase domain of HSP90 chaperone/DNA topoisomerase II/histidine kinase"/>
    <property type="match status" value="1"/>
</dbReference>
<keyword evidence="14" id="KW-1185">Reference proteome</keyword>
<feature type="coiled-coil region" evidence="10">
    <location>
        <begin position="297"/>
        <end position="334"/>
    </location>
</feature>
<feature type="repeat" description="TPR" evidence="9">
    <location>
        <begin position="182"/>
        <end position="215"/>
    </location>
</feature>
<dbReference type="Gene3D" id="1.25.40.10">
    <property type="entry name" value="Tetratricopeptide repeat domain"/>
    <property type="match status" value="3"/>
</dbReference>
<dbReference type="SMART" id="SM00028">
    <property type="entry name" value="TPR"/>
    <property type="match status" value="5"/>
</dbReference>
<evidence type="ECO:0000256" key="8">
    <source>
        <dbReference type="ARBA" id="ARBA00023012"/>
    </source>
</evidence>
<dbReference type="RefSeq" id="WP_133943407.1">
    <property type="nucleotide sequence ID" value="NZ_SOEO01000001.1"/>
</dbReference>
<dbReference type="Pfam" id="PF07730">
    <property type="entry name" value="HisKA_3"/>
    <property type="match status" value="1"/>
</dbReference>
<keyword evidence="7" id="KW-0067">ATP-binding</keyword>
<proteinExistence type="predicted"/>
<evidence type="ECO:0000313" key="13">
    <source>
        <dbReference type="EMBL" id="TDX86763.1"/>
    </source>
</evidence>
<feature type="repeat" description="TPR" evidence="9">
    <location>
        <begin position="222"/>
        <end position="255"/>
    </location>
</feature>
<feature type="transmembrane region" description="Helical" evidence="11">
    <location>
        <begin position="336"/>
        <end position="356"/>
    </location>
</feature>
<dbReference type="InterPro" id="IPR011990">
    <property type="entry name" value="TPR-like_helical_dom_sf"/>
</dbReference>
<keyword evidence="6 13" id="KW-0418">Kinase</keyword>
<evidence type="ECO:0000256" key="1">
    <source>
        <dbReference type="ARBA" id="ARBA00000085"/>
    </source>
</evidence>
<keyword evidence="3" id="KW-0597">Phosphoprotein</keyword>
<keyword evidence="11" id="KW-0812">Transmembrane</keyword>
<dbReference type="PANTHER" id="PTHR24421">
    <property type="entry name" value="NITRATE/NITRITE SENSOR PROTEIN NARX-RELATED"/>
    <property type="match status" value="1"/>
</dbReference>
<dbReference type="EC" id="2.7.13.3" evidence="2"/>
<dbReference type="AlphaFoldDB" id="A0A4R8IIJ2"/>
<evidence type="ECO:0000256" key="6">
    <source>
        <dbReference type="ARBA" id="ARBA00022777"/>
    </source>
</evidence>
<evidence type="ECO:0000256" key="5">
    <source>
        <dbReference type="ARBA" id="ARBA00022741"/>
    </source>
</evidence>
<dbReference type="Pfam" id="PF13181">
    <property type="entry name" value="TPR_8"/>
    <property type="match status" value="2"/>
</dbReference>
<dbReference type="InterPro" id="IPR050482">
    <property type="entry name" value="Sensor_HK_TwoCompSys"/>
</dbReference>
<evidence type="ECO:0000256" key="4">
    <source>
        <dbReference type="ARBA" id="ARBA00022679"/>
    </source>
</evidence>
<dbReference type="GO" id="GO:0016020">
    <property type="term" value="C:membrane"/>
    <property type="evidence" value="ECO:0007669"/>
    <property type="project" value="InterPro"/>
</dbReference>
<dbReference type="InterPro" id="IPR005467">
    <property type="entry name" value="His_kinase_dom"/>
</dbReference>
<feature type="domain" description="Histidine kinase" evidence="12">
    <location>
        <begin position="391"/>
        <end position="583"/>
    </location>
</feature>
<evidence type="ECO:0000256" key="10">
    <source>
        <dbReference type="SAM" id="Coils"/>
    </source>
</evidence>
<protein>
    <recommendedName>
        <fullName evidence="2">histidine kinase</fullName>
        <ecNumber evidence="2">2.7.13.3</ecNumber>
    </recommendedName>
</protein>
<keyword evidence="11" id="KW-1133">Transmembrane helix</keyword>
<evidence type="ECO:0000259" key="12">
    <source>
        <dbReference type="PROSITE" id="PS50109"/>
    </source>
</evidence>
<evidence type="ECO:0000256" key="11">
    <source>
        <dbReference type="SAM" id="Phobius"/>
    </source>
</evidence>
<dbReference type="SUPFAM" id="SSF48452">
    <property type="entry name" value="TPR-like"/>
    <property type="match status" value="1"/>
</dbReference>
<dbReference type="CDD" id="cd16917">
    <property type="entry name" value="HATPase_UhpB-NarQ-NarX-like"/>
    <property type="match status" value="1"/>
</dbReference>
<comment type="catalytic activity">
    <reaction evidence="1">
        <text>ATP + protein L-histidine = ADP + protein N-phospho-L-histidine.</text>
        <dbReference type="EC" id="2.7.13.3"/>
    </reaction>
</comment>
<keyword evidence="9" id="KW-0802">TPR repeat</keyword>
<dbReference type="PROSITE" id="PS50005">
    <property type="entry name" value="TPR"/>
    <property type="match status" value="2"/>
</dbReference>
<comment type="caution">
    <text evidence="13">The sequence shown here is derived from an EMBL/GenBank/DDBJ whole genome shotgun (WGS) entry which is preliminary data.</text>
</comment>
<dbReference type="GO" id="GO:0005524">
    <property type="term" value="F:ATP binding"/>
    <property type="evidence" value="ECO:0007669"/>
    <property type="project" value="UniProtKB-KW"/>
</dbReference>
<dbReference type="Gene3D" id="3.30.565.10">
    <property type="entry name" value="Histidine kinase-like ATPase, C-terminal domain"/>
    <property type="match status" value="1"/>
</dbReference>
<dbReference type="PANTHER" id="PTHR24421:SF10">
    <property type="entry name" value="NITRATE_NITRITE SENSOR PROTEIN NARQ"/>
    <property type="match status" value="1"/>
</dbReference>
<keyword evidence="8" id="KW-0902">Two-component regulatory system</keyword>
<dbReference type="Pfam" id="PF02518">
    <property type="entry name" value="HATPase_c"/>
    <property type="match status" value="1"/>
</dbReference>
<gene>
    <name evidence="13" type="ORF">B0I22_0913</name>
</gene>
<dbReference type="PROSITE" id="PS50109">
    <property type="entry name" value="HIS_KIN"/>
    <property type="match status" value="1"/>
</dbReference>
<dbReference type="InterPro" id="IPR036890">
    <property type="entry name" value="HATPase_C_sf"/>
</dbReference>
<dbReference type="Proteomes" id="UP000295313">
    <property type="component" value="Unassembled WGS sequence"/>
</dbReference>
<organism evidence="13 14">
    <name type="scientific">Epilithonimonas xixisoli</name>
    <dbReference type="NCBI Taxonomy" id="1476462"/>
    <lineage>
        <taxon>Bacteria</taxon>
        <taxon>Pseudomonadati</taxon>
        <taxon>Bacteroidota</taxon>
        <taxon>Flavobacteriia</taxon>
        <taxon>Flavobacteriales</taxon>
        <taxon>Weeksellaceae</taxon>
        <taxon>Chryseobacterium group</taxon>
        <taxon>Epilithonimonas</taxon>
    </lineage>
</organism>
<dbReference type="OrthoDB" id="9778366at2"/>
<reference evidence="13 14" key="1">
    <citation type="submission" date="2019-03" db="EMBL/GenBank/DDBJ databases">
        <title>Genomic Encyclopedia of Type Strains, Phase III (KMG-III): the genomes of soil and plant-associated and newly described type strains.</title>
        <authorList>
            <person name="Whitman W."/>
        </authorList>
    </citation>
    <scope>NUCLEOTIDE SEQUENCE [LARGE SCALE GENOMIC DNA]</scope>
    <source>
        <strain evidence="13 14">CGMCC 1.12802</strain>
    </source>
</reference>
<dbReference type="GO" id="GO:0000155">
    <property type="term" value="F:phosphorelay sensor kinase activity"/>
    <property type="evidence" value="ECO:0007669"/>
    <property type="project" value="InterPro"/>
</dbReference>